<reference evidence="4 5" key="1">
    <citation type="journal article" date="2020" name="Front. Microbiol.">
        <title>Single-cell genomics of novel Actinobacteria with the Wood-Ljungdahl pathway discovered in a serpentinizing system.</title>
        <authorList>
            <person name="Merino N."/>
            <person name="Kawai M."/>
            <person name="Boyd E.S."/>
            <person name="Colman D.R."/>
            <person name="McGlynn S.E."/>
            <person name="Nealson K.H."/>
            <person name="Kurokawa K."/>
            <person name="Hongoh Y."/>
        </authorList>
    </citation>
    <scope>NUCLEOTIDE SEQUENCE [LARGE SCALE GENOMIC DNA]</scope>
    <source>
        <strain evidence="4 5">S25</strain>
    </source>
</reference>
<dbReference type="InterPro" id="IPR006935">
    <property type="entry name" value="Helicase/UvrB_N"/>
</dbReference>
<dbReference type="GO" id="GO:0006793">
    <property type="term" value="P:phosphorus metabolic process"/>
    <property type="evidence" value="ECO:0007669"/>
    <property type="project" value="UniProtKB-ARBA"/>
</dbReference>
<dbReference type="GO" id="GO:0016787">
    <property type="term" value="F:hydrolase activity"/>
    <property type="evidence" value="ECO:0007669"/>
    <property type="project" value="UniProtKB-KW"/>
</dbReference>
<gene>
    <name evidence="4" type="ORF">HKBW3S25_01286</name>
</gene>
<dbReference type="AlphaFoldDB" id="A0A6V8NZX3"/>
<evidence type="ECO:0000256" key="1">
    <source>
        <dbReference type="ARBA" id="ARBA00022801"/>
    </source>
</evidence>
<dbReference type="EMBL" id="BLRX01000210">
    <property type="protein sequence ID" value="GFP25805.1"/>
    <property type="molecule type" value="Genomic_DNA"/>
</dbReference>
<keyword evidence="1" id="KW-0378">Hydrolase</keyword>
<dbReference type="PROSITE" id="PS50035">
    <property type="entry name" value="PLD"/>
    <property type="match status" value="1"/>
</dbReference>
<dbReference type="PANTHER" id="PTHR45766:SF6">
    <property type="entry name" value="SWI_SNF-RELATED MATRIX-ASSOCIATED ACTIN-DEPENDENT REGULATOR OF CHROMATIN SUBFAMILY A-LIKE PROTEIN 1"/>
    <property type="match status" value="1"/>
</dbReference>
<dbReference type="Gene3D" id="3.30.870.10">
    <property type="entry name" value="Endonuclease Chain A"/>
    <property type="match status" value="1"/>
</dbReference>
<feature type="domain" description="PLD phosphodiesterase" evidence="2">
    <location>
        <begin position="115"/>
        <end position="141"/>
    </location>
</feature>
<comment type="caution">
    <text evidence="4">The sequence shown here is derived from an EMBL/GenBank/DDBJ whole genome shotgun (WGS) entry which is preliminary data.</text>
</comment>
<evidence type="ECO:0000313" key="5">
    <source>
        <dbReference type="Proteomes" id="UP000543224"/>
    </source>
</evidence>
<dbReference type="Pfam" id="PF04851">
    <property type="entry name" value="ResIII"/>
    <property type="match status" value="1"/>
</dbReference>
<feature type="domain" description="Helicase ATP-binding" evidence="3">
    <location>
        <begin position="243"/>
        <end position="378"/>
    </location>
</feature>
<dbReference type="GO" id="GO:0003677">
    <property type="term" value="F:DNA binding"/>
    <property type="evidence" value="ECO:0007669"/>
    <property type="project" value="InterPro"/>
</dbReference>
<evidence type="ECO:0000313" key="4">
    <source>
        <dbReference type="EMBL" id="GFP25805.1"/>
    </source>
</evidence>
<name>A0A6V8NZX3_9ACTN</name>
<proteinExistence type="predicted"/>
<evidence type="ECO:0000259" key="2">
    <source>
        <dbReference type="PROSITE" id="PS50035"/>
    </source>
</evidence>
<dbReference type="InterPro" id="IPR025202">
    <property type="entry name" value="PLD-like_dom"/>
</dbReference>
<dbReference type="InterPro" id="IPR014001">
    <property type="entry name" value="Helicase_ATP-bd"/>
</dbReference>
<dbReference type="InterPro" id="IPR001736">
    <property type="entry name" value="PLipase_D/transphosphatidylase"/>
</dbReference>
<protein>
    <recommendedName>
        <fullName evidence="6">PLD phosphodiesterase domain-containing protein</fullName>
    </recommendedName>
</protein>
<dbReference type="PROSITE" id="PS51192">
    <property type="entry name" value="HELICASE_ATP_BIND_1"/>
    <property type="match status" value="1"/>
</dbReference>
<dbReference type="CDD" id="cd09178">
    <property type="entry name" value="PLDc_N_Snf2_like"/>
    <property type="match status" value="1"/>
</dbReference>
<feature type="non-terminal residue" evidence="4">
    <location>
        <position position="378"/>
    </location>
</feature>
<evidence type="ECO:0000259" key="3">
    <source>
        <dbReference type="PROSITE" id="PS51192"/>
    </source>
</evidence>
<organism evidence="4 5">
    <name type="scientific">Candidatus Hakubella thermalkaliphila</name>
    <dbReference type="NCBI Taxonomy" id="2754717"/>
    <lineage>
        <taxon>Bacteria</taxon>
        <taxon>Bacillati</taxon>
        <taxon>Actinomycetota</taxon>
        <taxon>Actinomycetota incertae sedis</taxon>
        <taxon>Candidatus Hakubellales</taxon>
        <taxon>Candidatus Hakubellaceae</taxon>
        <taxon>Candidatus Hakubella</taxon>
    </lineage>
</organism>
<dbReference type="Pfam" id="PF13091">
    <property type="entry name" value="PLDc_2"/>
    <property type="match status" value="1"/>
</dbReference>
<dbReference type="Proteomes" id="UP000543224">
    <property type="component" value="Unassembled WGS sequence"/>
</dbReference>
<dbReference type="GO" id="GO:0005524">
    <property type="term" value="F:ATP binding"/>
    <property type="evidence" value="ECO:0007669"/>
    <property type="project" value="InterPro"/>
</dbReference>
<sequence length="378" mass="43768">MLIPKKIIDNSDTTLKDFLNEVLAVQPGTRLDITTAFFSLKAYAMVKDNLGQVRRFRLLLGKAPEILTDATLGEELLRVLREEVEGYDLSRENENLVKDFIQFVQQENVEVRLYDKTFLHGKAYIFDNLVVIGSSNFTPSGLTHNTELNSVSLEPEARYTRQEWFEKFWVEARDFKEELLELLEASRFGSKEYTPYQIFIKALYELQKEDIEDILSGEKAREDLPKSKVNLAEFQEDAVKRAFSRLRKYRGVLVADSVGLGKTWIAKRIIEEFGFYRRRKFLVVIPAQLRGMWRDEIKDLILAESLLSQEELAMADFMEKVKNAVGGDLADVSLVVVDESHNFRNPLSNRWENFFRLLEAIEERNGGRPYIVFLTATP</sequence>
<dbReference type="SUPFAM" id="SSF56024">
    <property type="entry name" value="Phospholipase D/nuclease"/>
    <property type="match status" value="1"/>
</dbReference>
<accession>A0A6V8NZX3</accession>
<dbReference type="PANTHER" id="PTHR45766">
    <property type="entry name" value="DNA ANNEALING HELICASE AND ENDONUCLEASE ZRANB3 FAMILY MEMBER"/>
    <property type="match status" value="1"/>
</dbReference>
<evidence type="ECO:0008006" key="6">
    <source>
        <dbReference type="Google" id="ProtNLM"/>
    </source>
</evidence>
<dbReference type="SUPFAM" id="SSF52540">
    <property type="entry name" value="P-loop containing nucleoside triphosphate hydrolases"/>
    <property type="match status" value="1"/>
</dbReference>
<dbReference type="InterPro" id="IPR027417">
    <property type="entry name" value="P-loop_NTPase"/>
</dbReference>
<dbReference type="Gene3D" id="3.40.50.300">
    <property type="entry name" value="P-loop containing nucleotide triphosphate hydrolases"/>
    <property type="match status" value="1"/>
</dbReference>